<comment type="caution">
    <text evidence="2">The sequence shown here is derived from an EMBL/GenBank/DDBJ whole genome shotgun (WGS) entry which is preliminary data.</text>
</comment>
<feature type="region of interest" description="Disordered" evidence="1">
    <location>
        <begin position="68"/>
        <end position="89"/>
    </location>
</feature>
<evidence type="ECO:0000313" key="3">
    <source>
        <dbReference type="Proteomes" id="UP000537260"/>
    </source>
</evidence>
<name>A0A7Z0EAZ4_9MICO</name>
<organism evidence="2 3">
    <name type="scientific">Glaciibacter psychrotolerans</name>
    <dbReference type="NCBI Taxonomy" id="670054"/>
    <lineage>
        <taxon>Bacteria</taxon>
        <taxon>Bacillati</taxon>
        <taxon>Actinomycetota</taxon>
        <taxon>Actinomycetes</taxon>
        <taxon>Micrococcales</taxon>
        <taxon>Microbacteriaceae</taxon>
        <taxon>Glaciibacter</taxon>
    </lineage>
</organism>
<evidence type="ECO:0000313" key="2">
    <source>
        <dbReference type="EMBL" id="NYJ18311.1"/>
    </source>
</evidence>
<dbReference type="EMBL" id="JACCFM010000001">
    <property type="protein sequence ID" value="NYJ18311.1"/>
    <property type="molecule type" value="Genomic_DNA"/>
</dbReference>
<dbReference type="Proteomes" id="UP000537260">
    <property type="component" value="Unassembled WGS sequence"/>
</dbReference>
<accession>A0A7Z0EAZ4</accession>
<sequence length="89" mass="10054">MALPKPIRFDLDTWLCMRTDPALPKAVIQRVHGTDGSDRYLLFKWDLDPKKRVLMGVHESLDKANDLVRFDTGNPGPDLPPGMRADGPR</sequence>
<protein>
    <submittedName>
        <fullName evidence="2">Uncharacterized protein</fullName>
    </submittedName>
</protein>
<dbReference type="AlphaFoldDB" id="A0A7Z0EAZ4"/>
<keyword evidence="3" id="KW-1185">Reference proteome</keyword>
<evidence type="ECO:0000256" key="1">
    <source>
        <dbReference type="SAM" id="MobiDB-lite"/>
    </source>
</evidence>
<dbReference type="RefSeq" id="WP_179577239.1">
    <property type="nucleotide sequence ID" value="NZ_JACCFM010000001.1"/>
</dbReference>
<proteinExistence type="predicted"/>
<gene>
    <name evidence="2" type="ORF">HNR05_000102</name>
</gene>
<reference evidence="2 3" key="1">
    <citation type="submission" date="2020-07" db="EMBL/GenBank/DDBJ databases">
        <title>Sequencing the genomes of 1000 actinobacteria strains.</title>
        <authorList>
            <person name="Klenk H.-P."/>
        </authorList>
    </citation>
    <scope>NUCLEOTIDE SEQUENCE [LARGE SCALE GENOMIC DNA]</scope>
    <source>
        <strain evidence="2 3">LI1</strain>
    </source>
</reference>